<dbReference type="InterPro" id="IPR001356">
    <property type="entry name" value="HD"/>
</dbReference>
<dbReference type="EMBL" id="CADEPM010000001">
    <property type="protein sequence ID" value="CAB3398564.1"/>
    <property type="molecule type" value="Genomic_DNA"/>
</dbReference>
<dbReference type="SMART" id="SM00389">
    <property type="entry name" value="HOX"/>
    <property type="match status" value="1"/>
</dbReference>
<keyword evidence="4 5" id="KW-0539">Nucleus</keyword>
<gene>
    <name evidence="9" type="ORF">CBOVIS_LOCUS1824</name>
</gene>
<reference evidence="9 10" key="1">
    <citation type="submission" date="2020-04" db="EMBL/GenBank/DDBJ databases">
        <authorList>
            <person name="Laetsch R D."/>
            <person name="Stevens L."/>
            <person name="Kumar S."/>
            <person name="Blaxter L. M."/>
        </authorList>
    </citation>
    <scope>NUCLEOTIDE SEQUENCE [LARGE SCALE GENOMIC DNA]</scope>
</reference>
<dbReference type="PROSITE" id="PS50071">
    <property type="entry name" value="HOMEOBOX_2"/>
    <property type="match status" value="1"/>
</dbReference>
<keyword evidence="3 5" id="KW-0371">Homeobox</keyword>
<evidence type="ECO:0000256" key="1">
    <source>
        <dbReference type="ARBA" id="ARBA00004123"/>
    </source>
</evidence>
<feature type="region of interest" description="Disordered" evidence="7">
    <location>
        <begin position="150"/>
        <end position="199"/>
    </location>
</feature>
<dbReference type="InterPro" id="IPR050394">
    <property type="entry name" value="Homeobox_NK-like"/>
</dbReference>
<dbReference type="InterPro" id="IPR017970">
    <property type="entry name" value="Homeobox_CS"/>
</dbReference>
<dbReference type="GO" id="GO:0000981">
    <property type="term" value="F:DNA-binding transcription factor activity, RNA polymerase II-specific"/>
    <property type="evidence" value="ECO:0007669"/>
    <property type="project" value="InterPro"/>
</dbReference>
<dbReference type="GO" id="GO:0000978">
    <property type="term" value="F:RNA polymerase II cis-regulatory region sequence-specific DNA binding"/>
    <property type="evidence" value="ECO:0007669"/>
    <property type="project" value="TreeGrafter"/>
</dbReference>
<evidence type="ECO:0000313" key="10">
    <source>
        <dbReference type="Proteomes" id="UP000494206"/>
    </source>
</evidence>
<dbReference type="CDD" id="cd00086">
    <property type="entry name" value="homeodomain"/>
    <property type="match status" value="1"/>
</dbReference>
<dbReference type="PANTHER" id="PTHR24340:SF107">
    <property type="entry name" value="HOMEOBOX DOMAIN-CONTAINING PROTEIN"/>
    <property type="match status" value="1"/>
</dbReference>
<dbReference type="GO" id="GO:0030154">
    <property type="term" value="P:cell differentiation"/>
    <property type="evidence" value="ECO:0007669"/>
    <property type="project" value="TreeGrafter"/>
</dbReference>
<evidence type="ECO:0000256" key="4">
    <source>
        <dbReference type="ARBA" id="ARBA00023242"/>
    </source>
</evidence>
<evidence type="ECO:0000256" key="3">
    <source>
        <dbReference type="ARBA" id="ARBA00023155"/>
    </source>
</evidence>
<dbReference type="Gene3D" id="1.10.10.60">
    <property type="entry name" value="Homeodomain-like"/>
    <property type="match status" value="1"/>
</dbReference>
<name>A0A8S1E4Q6_9PELO</name>
<dbReference type="Proteomes" id="UP000494206">
    <property type="component" value="Unassembled WGS sequence"/>
</dbReference>
<dbReference type="FunFam" id="1.10.10.60:FF:000678">
    <property type="entry name" value="C. Elegans Homeobox"/>
    <property type="match status" value="1"/>
</dbReference>
<evidence type="ECO:0000256" key="5">
    <source>
        <dbReference type="PROSITE-ProRule" id="PRU00108"/>
    </source>
</evidence>
<dbReference type="SUPFAM" id="SSF46689">
    <property type="entry name" value="Homeodomain-like"/>
    <property type="match status" value="1"/>
</dbReference>
<dbReference type="AlphaFoldDB" id="A0A8S1E4Q6"/>
<protein>
    <recommendedName>
        <fullName evidence="8">Homeobox domain-containing protein</fullName>
    </recommendedName>
</protein>
<accession>A0A8S1E4Q6</accession>
<dbReference type="OrthoDB" id="3137333at2759"/>
<comment type="subcellular location">
    <subcellularLocation>
        <location evidence="1 5 6">Nucleus</location>
    </subcellularLocation>
</comment>
<feature type="compositionally biased region" description="Basic and acidic residues" evidence="7">
    <location>
        <begin position="182"/>
        <end position="198"/>
    </location>
</feature>
<keyword evidence="10" id="KW-1185">Reference proteome</keyword>
<evidence type="ECO:0000313" key="9">
    <source>
        <dbReference type="EMBL" id="CAB3398564.1"/>
    </source>
</evidence>
<feature type="DNA-binding region" description="Homeobox" evidence="5">
    <location>
        <begin position="97"/>
        <end position="156"/>
    </location>
</feature>
<feature type="domain" description="Homeobox" evidence="8">
    <location>
        <begin position="95"/>
        <end position="155"/>
    </location>
</feature>
<proteinExistence type="predicted"/>
<sequence>MSTGSSASTVDSGSSSSAAESFASSISLAQPSSAAQMQYFNSFQPQYAAEFAGYNPSTPYIYPQHPQFATINRFGGTNQLSIGLGAPQNIMSINMGRRKRRVLFSPAQVTELERRFKTSKYLSAQDREGLARSISLTPTQVKIWFQNQRYKHKRQEKERGMGGGKYTESEGRSSESPMSPANKHDGKHDDSLEPKSHLDCYPTTASNEVAVNEAAAAAAAASCMPDLAGQQAFPYQMYPQNTYMPQGFAAFCQNATYQPAQYFGNFQRL</sequence>
<dbReference type="PANTHER" id="PTHR24340">
    <property type="entry name" value="HOMEOBOX PROTEIN NKX"/>
    <property type="match status" value="1"/>
</dbReference>
<evidence type="ECO:0000256" key="2">
    <source>
        <dbReference type="ARBA" id="ARBA00023125"/>
    </source>
</evidence>
<organism evidence="9 10">
    <name type="scientific">Caenorhabditis bovis</name>
    <dbReference type="NCBI Taxonomy" id="2654633"/>
    <lineage>
        <taxon>Eukaryota</taxon>
        <taxon>Metazoa</taxon>
        <taxon>Ecdysozoa</taxon>
        <taxon>Nematoda</taxon>
        <taxon>Chromadorea</taxon>
        <taxon>Rhabditida</taxon>
        <taxon>Rhabditina</taxon>
        <taxon>Rhabditomorpha</taxon>
        <taxon>Rhabditoidea</taxon>
        <taxon>Rhabditidae</taxon>
        <taxon>Peloderinae</taxon>
        <taxon>Caenorhabditis</taxon>
    </lineage>
</organism>
<comment type="caution">
    <text evidence="9">The sequence shown here is derived from an EMBL/GenBank/DDBJ whole genome shotgun (WGS) entry which is preliminary data.</text>
</comment>
<dbReference type="PROSITE" id="PS00027">
    <property type="entry name" value="HOMEOBOX_1"/>
    <property type="match status" value="1"/>
</dbReference>
<evidence type="ECO:0000256" key="6">
    <source>
        <dbReference type="RuleBase" id="RU000682"/>
    </source>
</evidence>
<evidence type="ECO:0000256" key="7">
    <source>
        <dbReference type="SAM" id="MobiDB-lite"/>
    </source>
</evidence>
<dbReference type="GO" id="GO:0005634">
    <property type="term" value="C:nucleus"/>
    <property type="evidence" value="ECO:0007669"/>
    <property type="project" value="UniProtKB-SubCell"/>
</dbReference>
<dbReference type="InterPro" id="IPR009057">
    <property type="entry name" value="Homeodomain-like_sf"/>
</dbReference>
<keyword evidence="2 5" id="KW-0238">DNA-binding</keyword>
<dbReference type="Pfam" id="PF00046">
    <property type="entry name" value="Homeodomain"/>
    <property type="match status" value="1"/>
</dbReference>
<evidence type="ECO:0000259" key="8">
    <source>
        <dbReference type="PROSITE" id="PS50071"/>
    </source>
</evidence>